<dbReference type="InterPro" id="IPR019587">
    <property type="entry name" value="Polyketide_cyclase/dehydratase"/>
</dbReference>
<dbReference type="RefSeq" id="WP_305110274.1">
    <property type="nucleotide sequence ID" value="NZ_JAUTIX010000001.1"/>
</dbReference>
<sequence length="160" mass="17426">MGIAATIALIGALMYREKVDERSIEIAAPPEAVWRVLMDFDAYPDWNPMVRRIDGTPSVGNRLNEVQVVNNGGAMSFSPTVLVAEPAREFRWVGRVLIPGLMDGEHYFRLEATATGTRLTQGERFRGVLVPVAGAAIDVGDAFAESNAALRDRVLATIGR</sequence>
<dbReference type="AlphaFoldDB" id="A0AA90NM30"/>
<protein>
    <submittedName>
        <fullName evidence="1">SRPBCC domain-containing protein</fullName>
    </submittedName>
</protein>
<keyword evidence="2" id="KW-1185">Reference proteome</keyword>
<dbReference type="InterPro" id="IPR023393">
    <property type="entry name" value="START-like_dom_sf"/>
</dbReference>
<dbReference type="EMBL" id="JAUTIX010000001">
    <property type="protein sequence ID" value="MDP0396964.1"/>
    <property type="molecule type" value="Genomic_DNA"/>
</dbReference>
<organism evidence="1 2">
    <name type="scientific">Tsukamurella strandjordii</name>
    <dbReference type="NCBI Taxonomy" id="147577"/>
    <lineage>
        <taxon>Bacteria</taxon>
        <taxon>Bacillati</taxon>
        <taxon>Actinomycetota</taxon>
        <taxon>Actinomycetes</taxon>
        <taxon>Mycobacteriales</taxon>
        <taxon>Tsukamurellaceae</taxon>
        <taxon>Tsukamurella</taxon>
    </lineage>
</organism>
<evidence type="ECO:0000313" key="2">
    <source>
        <dbReference type="Proteomes" id="UP001178281"/>
    </source>
</evidence>
<dbReference type="PANTHER" id="PTHR36166:SF1">
    <property type="entry name" value="SRPBCC DOMAIN-CONTAINING PROTEIN"/>
    <property type="match status" value="1"/>
</dbReference>
<dbReference type="Pfam" id="PF10604">
    <property type="entry name" value="Polyketide_cyc2"/>
    <property type="match status" value="1"/>
</dbReference>
<comment type="caution">
    <text evidence="1">The sequence shown here is derived from an EMBL/GenBank/DDBJ whole genome shotgun (WGS) entry which is preliminary data.</text>
</comment>
<evidence type="ECO:0000313" key="1">
    <source>
        <dbReference type="EMBL" id="MDP0396964.1"/>
    </source>
</evidence>
<proteinExistence type="predicted"/>
<dbReference type="CDD" id="cd07822">
    <property type="entry name" value="SRPBCC_4"/>
    <property type="match status" value="1"/>
</dbReference>
<dbReference type="SUPFAM" id="SSF55961">
    <property type="entry name" value="Bet v1-like"/>
    <property type="match status" value="1"/>
</dbReference>
<dbReference type="Gene3D" id="3.30.530.20">
    <property type="match status" value="1"/>
</dbReference>
<accession>A0AA90NM30</accession>
<name>A0AA90NM30_9ACTN</name>
<dbReference type="Proteomes" id="UP001178281">
    <property type="component" value="Unassembled WGS sequence"/>
</dbReference>
<reference evidence="1" key="1">
    <citation type="submission" date="2023-08" db="EMBL/GenBank/DDBJ databases">
        <title>The draft genome of Tsukamurella strandjordii strain 050030.</title>
        <authorList>
            <person name="Zhao F."/>
            <person name="Feng Y."/>
            <person name="Zong Z."/>
        </authorList>
    </citation>
    <scope>NUCLEOTIDE SEQUENCE</scope>
    <source>
        <strain evidence="1">050030</strain>
    </source>
</reference>
<dbReference type="PANTHER" id="PTHR36166">
    <property type="entry name" value="CHROMOSOME 9, WHOLE GENOME SHOTGUN SEQUENCE"/>
    <property type="match status" value="1"/>
</dbReference>
<gene>
    <name evidence="1" type="ORF">Q7X28_03400</name>
</gene>